<dbReference type="Pfam" id="PF07282">
    <property type="entry name" value="Cas12f1-like_TNB"/>
    <property type="match status" value="1"/>
</dbReference>
<reference evidence="3 4" key="1">
    <citation type="submission" date="2021-10" db="EMBL/GenBank/DDBJ databases">
        <authorList>
            <person name="Criscuolo A."/>
        </authorList>
    </citation>
    <scope>NUCLEOTIDE SEQUENCE [LARGE SCALE GENOMIC DNA]</scope>
    <source>
        <strain evidence="4">CIP 111899</strain>
    </source>
</reference>
<name>A0ABM8YH35_9BACI</name>
<keyword evidence="4" id="KW-1185">Reference proteome</keyword>
<evidence type="ECO:0000313" key="4">
    <source>
        <dbReference type="Proteomes" id="UP000789423"/>
    </source>
</evidence>
<evidence type="ECO:0000313" key="3">
    <source>
        <dbReference type="EMBL" id="CAG9615045.1"/>
    </source>
</evidence>
<protein>
    <recommendedName>
        <fullName evidence="2">Cas12f1-like TNB domain-containing protein</fullName>
    </recommendedName>
</protein>
<comment type="caution">
    <text evidence="3">The sequence shown here is derived from an EMBL/GenBank/DDBJ whole genome shotgun (WGS) entry which is preliminary data.</text>
</comment>
<dbReference type="InterPro" id="IPR010095">
    <property type="entry name" value="Cas12f1-like_TNB"/>
</dbReference>
<dbReference type="EMBL" id="CAKJTI010000051">
    <property type="protein sequence ID" value="CAG9615045.1"/>
    <property type="molecule type" value="Genomic_DNA"/>
</dbReference>
<feature type="domain" description="Cas12f1-like TNB" evidence="2">
    <location>
        <begin position="146"/>
        <end position="210"/>
    </location>
</feature>
<keyword evidence="1" id="KW-0238">DNA-binding</keyword>
<evidence type="ECO:0000256" key="1">
    <source>
        <dbReference type="ARBA" id="ARBA00023125"/>
    </source>
</evidence>
<sequence length="246" mass="28646">MKPVQEMNVPKESWISLDPNHKNFFVGVDNKGNSIEWKKLSLIKYWDQKIDDLKSLRDKCEKNYRKRTTKHGNPYTVHSPRWNKINKALNKAYHCRREQMKTTMYTIANELYKQYDVVIMGDYVPSNDTAPLDNMKRSMLNQEVIGSFHKILKWVAEKKNKHFFLVDERDTTKTCCVCGHKEKKTPSVRVFTCASCKVTLMRDNNASVNIAKKEGFFLQEKCISKLSTFTLAGYVPVGQNCVITNF</sequence>
<organism evidence="3 4">
    <name type="scientific">Bacillus rhizoplanae</name>
    <dbReference type="NCBI Taxonomy" id="2880966"/>
    <lineage>
        <taxon>Bacteria</taxon>
        <taxon>Bacillati</taxon>
        <taxon>Bacillota</taxon>
        <taxon>Bacilli</taxon>
        <taxon>Bacillales</taxon>
        <taxon>Bacillaceae</taxon>
        <taxon>Bacillus</taxon>
    </lineage>
</organism>
<evidence type="ECO:0000259" key="2">
    <source>
        <dbReference type="Pfam" id="PF07282"/>
    </source>
</evidence>
<accession>A0ABM8YH35</accession>
<gene>
    <name evidence="3" type="ORF">BACCIP111899_04281</name>
</gene>
<dbReference type="Proteomes" id="UP000789423">
    <property type="component" value="Unassembled WGS sequence"/>
</dbReference>
<proteinExistence type="predicted"/>